<feature type="region of interest" description="Disordered" evidence="1">
    <location>
        <begin position="419"/>
        <end position="442"/>
    </location>
</feature>
<feature type="compositionally biased region" description="Polar residues" evidence="1">
    <location>
        <begin position="264"/>
        <end position="276"/>
    </location>
</feature>
<organism evidence="2 3">
    <name type="scientific">Batillaria attramentaria</name>
    <dbReference type="NCBI Taxonomy" id="370345"/>
    <lineage>
        <taxon>Eukaryota</taxon>
        <taxon>Metazoa</taxon>
        <taxon>Spiralia</taxon>
        <taxon>Lophotrochozoa</taxon>
        <taxon>Mollusca</taxon>
        <taxon>Gastropoda</taxon>
        <taxon>Caenogastropoda</taxon>
        <taxon>Sorbeoconcha</taxon>
        <taxon>Cerithioidea</taxon>
        <taxon>Batillariidae</taxon>
        <taxon>Batillaria</taxon>
    </lineage>
</organism>
<sequence length="495" mass="53683">MSKQCKVESGAQLLARLGPRPPLQGLTPALFGSEPAPGDVVELYGGEGVGKTELLLHTVTTAVLPATWRNRCLHGNQAQVIWLDTDLKFSVLRLAVLLEHRILNASQSQTTDIDAGDSASSGDRSTDKVCNMYGEGRGGCCTCVGDSVQADGDNKQFSSTKAKKVDEVDRHIGNCTPDSRVSSDHSPYNHQTQSQTPTGRKRTFERMISDADRADKFDCDAHGNQDKRQCDTTSDRDERLGSKSHDLSSTSGQHSDSAGKGVNGRSNFSRNSTSTKCVAESEDCTEDQQRKVQNSASGDVHAMNKPDSACVEGDISGEEVEALVQECLERVRVVPCTSSQQMICTLHSLDATIAANRNVSLLVIDPVSAFFWSDKCRDFDHSSSYLHKTMSHVADILKKITQTYGVLIVTTKQALIKPKRREDDNGERLDPASFSATRQGGGGGHVEFLGKAWSELVTKRFICTKAASAGRKYGLLGAKGQQHFTVDENGVHICS</sequence>
<reference evidence="2 3" key="1">
    <citation type="journal article" date="2023" name="Sci. Data">
        <title>Genome assembly of the Korean intertidal mud-creeper Batillaria attramentaria.</title>
        <authorList>
            <person name="Patra A.K."/>
            <person name="Ho P.T."/>
            <person name="Jun S."/>
            <person name="Lee S.J."/>
            <person name="Kim Y."/>
            <person name="Won Y.J."/>
        </authorList>
    </citation>
    <scope>NUCLEOTIDE SEQUENCE [LARGE SCALE GENOMIC DNA]</scope>
    <source>
        <strain evidence="2">Wonlab-2016</strain>
    </source>
</reference>
<keyword evidence="3" id="KW-1185">Reference proteome</keyword>
<dbReference type="Gene3D" id="3.40.50.300">
    <property type="entry name" value="P-loop containing nucleotide triphosphate hydrolases"/>
    <property type="match status" value="2"/>
</dbReference>
<evidence type="ECO:0008006" key="4">
    <source>
        <dbReference type="Google" id="ProtNLM"/>
    </source>
</evidence>
<feature type="compositionally biased region" description="Polar residues" evidence="1">
    <location>
        <begin position="247"/>
        <end position="256"/>
    </location>
</feature>
<feature type="compositionally biased region" description="Basic and acidic residues" evidence="1">
    <location>
        <begin position="420"/>
        <end position="430"/>
    </location>
</feature>
<accession>A0ABD0KJS5</accession>
<protein>
    <recommendedName>
        <fullName evidence="4">RecA family profile 1 domain-containing protein</fullName>
    </recommendedName>
</protein>
<feature type="region of interest" description="Disordered" evidence="1">
    <location>
        <begin position="152"/>
        <end position="203"/>
    </location>
</feature>
<feature type="compositionally biased region" description="Basic and acidic residues" evidence="1">
    <location>
        <begin position="163"/>
        <end position="172"/>
    </location>
</feature>
<proteinExistence type="predicted"/>
<dbReference type="EMBL" id="JACVVK020000167">
    <property type="protein sequence ID" value="KAK7487263.1"/>
    <property type="molecule type" value="Genomic_DNA"/>
</dbReference>
<dbReference type="AlphaFoldDB" id="A0ABD0KJS5"/>
<name>A0ABD0KJS5_9CAEN</name>
<comment type="caution">
    <text evidence="2">The sequence shown here is derived from an EMBL/GenBank/DDBJ whole genome shotgun (WGS) entry which is preliminary data.</text>
</comment>
<dbReference type="Proteomes" id="UP001519460">
    <property type="component" value="Unassembled WGS sequence"/>
</dbReference>
<feature type="region of interest" description="Disordered" evidence="1">
    <location>
        <begin position="215"/>
        <end position="305"/>
    </location>
</feature>
<dbReference type="SUPFAM" id="SSF52540">
    <property type="entry name" value="P-loop containing nucleoside triphosphate hydrolases"/>
    <property type="match status" value="1"/>
</dbReference>
<evidence type="ECO:0000313" key="3">
    <source>
        <dbReference type="Proteomes" id="UP001519460"/>
    </source>
</evidence>
<dbReference type="InterPro" id="IPR030547">
    <property type="entry name" value="XRCC2"/>
</dbReference>
<feature type="compositionally biased region" description="Polar residues" evidence="1">
    <location>
        <begin position="176"/>
        <end position="198"/>
    </location>
</feature>
<gene>
    <name evidence="2" type="ORF">BaRGS_00021491</name>
</gene>
<dbReference type="PANTHER" id="PTHR46644:SF2">
    <property type="entry name" value="DNA REPAIR PROTEIN XRCC2"/>
    <property type="match status" value="1"/>
</dbReference>
<evidence type="ECO:0000313" key="2">
    <source>
        <dbReference type="EMBL" id="KAK7487263.1"/>
    </source>
</evidence>
<dbReference type="InterPro" id="IPR027417">
    <property type="entry name" value="P-loop_NTPase"/>
</dbReference>
<dbReference type="PANTHER" id="PTHR46644">
    <property type="entry name" value="DNA REPAIR PROTEIN XRCC2"/>
    <property type="match status" value="1"/>
</dbReference>
<evidence type="ECO:0000256" key="1">
    <source>
        <dbReference type="SAM" id="MobiDB-lite"/>
    </source>
</evidence>
<feature type="compositionally biased region" description="Basic and acidic residues" evidence="1">
    <location>
        <begin position="215"/>
        <end position="246"/>
    </location>
</feature>